<evidence type="ECO:0000256" key="2">
    <source>
        <dbReference type="ARBA" id="ARBA00008420"/>
    </source>
</evidence>
<evidence type="ECO:0000256" key="9">
    <source>
        <dbReference type="RuleBase" id="RU363066"/>
    </source>
</evidence>
<reference evidence="11" key="1">
    <citation type="journal article" date="2019" name="Int. J. Syst. Evol. Microbiol.">
        <title>The Global Catalogue of Microorganisms (GCM) 10K type strain sequencing project: providing services to taxonomists for standard genome sequencing and annotation.</title>
        <authorList>
            <consortium name="The Broad Institute Genomics Platform"/>
            <consortium name="The Broad Institute Genome Sequencing Center for Infectious Disease"/>
            <person name="Wu L."/>
            <person name="Ma J."/>
        </authorList>
    </citation>
    <scope>NUCLEOTIDE SEQUENCE [LARGE SCALE GENOMIC DNA]</scope>
    <source>
        <strain evidence="11">JCM 17656</strain>
    </source>
</reference>
<dbReference type="Gene3D" id="3.40.50.300">
    <property type="entry name" value="P-loop containing nucleotide triphosphate hydrolases"/>
    <property type="match status" value="1"/>
</dbReference>
<dbReference type="SUPFAM" id="SSF52540">
    <property type="entry name" value="P-loop containing nucleoside triphosphate hydrolases"/>
    <property type="match status" value="1"/>
</dbReference>
<protein>
    <recommendedName>
        <fullName evidence="3 9">Gluconokinase</fullName>
        <ecNumber evidence="3 9">2.7.1.12</ecNumber>
    </recommendedName>
</protein>
<evidence type="ECO:0000256" key="5">
    <source>
        <dbReference type="ARBA" id="ARBA00022741"/>
    </source>
</evidence>
<comment type="similarity">
    <text evidence="2 9">Belongs to the gluconokinase GntK/GntV family.</text>
</comment>
<evidence type="ECO:0000256" key="1">
    <source>
        <dbReference type="ARBA" id="ARBA00004761"/>
    </source>
</evidence>
<evidence type="ECO:0000313" key="11">
    <source>
        <dbReference type="Proteomes" id="UP001500707"/>
    </source>
</evidence>
<evidence type="ECO:0000256" key="8">
    <source>
        <dbReference type="ARBA" id="ARBA00048090"/>
    </source>
</evidence>
<accession>A0ABP6W561</accession>
<evidence type="ECO:0000313" key="10">
    <source>
        <dbReference type="EMBL" id="GAA3546122.1"/>
    </source>
</evidence>
<sequence>MTSPRAEPRGPCIVVMGVSGTGKTTVAHSLAQRLAIPFAEADEFHSPANIAKMSAGTPLDDSDRRPWLQAIGRWLHDHAVAGSGGVVTCSALKRRYRDTLREAAPSVFFLHLTASEDVLEQRIGHRTGHFMPESLLASQLATLEPLAPDEPGAVLDTGPPAGTVAARALALLPHPTERAEE</sequence>
<comment type="catalytic activity">
    <reaction evidence="8 9">
        <text>D-gluconate + ATP = 6-phospho-D-gluconate + ADP + H(+)</text>
        <dbReference type="Rhea" id="RHEA:19433"/>
        <dbReference type="ChEBI" id="CHEBI:15378"/>
        <dbReference type="ChEBI" id="CHEBI:18391"/>
        <dbReference type="ChEBI" id="CHEBI:30616"/>
        <dbReference type="ChEBI" id="CHEBI:58759"/>
        <dbReference type="ChEBI" id="CHEBI:456216"/>
        <dbReference type="EC" id="2.7.1.12"/>
    </reaction>
</comment>
<keyword evidence="5 9" id="KW-0547">Nucleotide-binding</keyword>
<organism evidence="10 11">
    <name type="scientific">Streptomyces osmaniensis</name>
    <dbReference type="NCBI Taxonomy" id="593134"/>
    <lineage>
        <taxon>Bacteria</taxon>
        <taxon>Bacillati</taxon>
        <taxon>Actinomycetota</taxon>
        <taxon>Actinomycetes</taxon>
        <taxon>Kitasatosporales</taxon>
        <taxon>Streptomycetaceae</taxon>
        <taxon>Streptomyces</taxon>
    </lineage>
</organism>
<keyword evidence="7 9" id="KW-0067">ATP-binding</keyword>
<evidence type="ECO:0000256" key="6">
    <source>
        <dbReference type="ARBA" id="ARBA00022777"/>
    </source>
</evidence>
<keyword evidence="4 9" id="KW-0808">Transferase</keyword>
<dbReference type="Pfam" id="PF13671">
    <property type="entry name" value="AAA_33"/>
    <property type="match status" value="1"/>
</dbReference>
<dbReference type="EMBL" id="BAABCE010000005">
    <property type="protein sequence ID" value="GAA3546122.1"/>
    <property type="molecule type" value="Genomic_DNA"/>
</dbReference>
<name>A0ABP6W561_9ACTN</name>
<comment type="pathway">
    <text evidence="1">Carbohydrate acid metabolism.</text>
</comment>
<dbReference type="PANTHER" id="PTHR43442">
    <property type="entry name" value="GLUCONOKINASE-RELATED"/>
    <property type="match status" value="1"/>
</dbReference>
<evidence type="ECO:0000256" key="7">
    <source>
        <dbReference type="ARBA" id="ARBA00022840"/>
    </source>
</evidence>
<dbReference type="InterPro" id="IPR006001">
    <property type="entry name" value="Therm_gnt_kin"/>
</dbReference>
<dbReference type="CDD" id="cd02021">
    <property type="entry name" value="GntK"/>
    <property type="match status" value="1"/>
</dbReference>
<keyword evidence="6 9" id="KW-0418">Kinase</keyword>
<evidence type="ECO:0000256" key="4">
    <source>
        <dbReference type="ARBA" id="ARBA00022679"/>
    </source>
</evidence>
<dbReference type="EC" id="2.7.1.12" evidence="3 9"/>
<dbReference type="Proteomes" id="UP001500707">
    <property type="component" value="Unassembled WGS sequence"/>
</dbReference>
<dbReference type="NCBIfam" id="TIGR01313">
    <property type="entry name" value="therm_gnt_kin"/>
    <property type="match status" value="1"/>
</dbReference>
<comment type="caution">
    <text evidence="10">The sequence shown here is derived from an EMBL/GenBank/DDBJ whole genome shotgun (WGS) entry which is preliminary data.</text>
</comment>
<dbReference type="InterPro" id="IPR027417">
    <property type="entry name" value="P-loop_NTPase"/>
</dbReference>
<evidence type="ECO:0000256" key="3">
    <source>
        <dbReference type="ARBA" id="ARBA00012054"/>
    </source>
</evidence>
<keyword evidence="11" id="KW-1185">Reference proteome</keyword>
<gene>
    <name evidence="10" type="ORF">GCM10022295_30030</name>
</gene>
<dbReference type="PANTHER" id="PTHR43442:SF3">
    <property type="entry name" value="GLUCONOKINASE-RELATED"/>
    <property type="match status" value="1"/>
</dbReference>
<proteinExistence type="inferred from homology"/>